<organism evidence="1 2">
    <name type="scientific">Burkholderia thailandensis</name>
    <dbReference type="NCBI Taxonomy" id="57975"/>
    <lineage>
        <taxon>Bacteria</taxon>
        <taxon>Pseudomonadati</taxon>
        <taxon>Pseudomonadota</taxon>
        <taxon>Betaproteobacteria</taxon>
        <taxon>Burkholderiales</taxon>
        <taxon>Burkholderiaceae</taxon>
        <taxon>Burkholderia</taxon>
        <taxon>pseudomallei group</taxon>
    </lineage>
</organism>
<dbReference type="AlphaFoldDB" id="A0AAW9CX03"/>
<dbReference type="Proteomes" id="UP001272137">
    <property type="component" value="Unassembled WGS sequence"/>
</dbReference>
<dbReference type="EMBL" id="QXCT01000001">
    <property type="protein sequence ID" value="MDW9252309.1"/>
    <property type="molecule type" value="Genomic_DNA"/>
</dbReference>
<name>A0AAW9CX03_BURTH</name>
<reference evidence="1" key="1">
    <citation type="submission" date="2018-08" db="EMBL/GenBank/DDBJ databases">
        <title>Identification of Burkholderia cepacia strains that express a Burkholderia pseudomallei-like capsular polysaccharide.</title>
        <authorList>
            <person name="Burtnick M.N."/>
            <person name="Vongsouvath M."/>
            <person name="Newton P."/>
            <person name="Wuthiekanun V."/>
            <person name="Limmathurotsakul D."/>
            <person name="Brett P.J."/>
            <person name="Chantratita N."/>
            <person name="Dance D.A."/>
        </authorList>
    </citation>
    <scope>NUCLEOTIDE SEQUENCE</scope>
    <source>
        <strain evidence="1">SBXCC001</strain>
    </source>
</reference>
<proteinExistence type="predicted"/>
<sequence>MTRTPDAACSARFPSIRRPNTARRTEAIAPTIEARRHSSARAAGRVRVNAIGIAPHVTGF</sequence>
<gene>
    <name evidence="1" type="ORF">C7S16_5948</name>
</gene>
<evidence type="ECO:0000313" key="1">
    <source>
        <dbReference type="EMBL" id="MDW9252309.1"/>
    </source>
</evidence>
<accession>A0AAW9CX03</accession>
<protein>
    <submittedName>
        <fullName evidence="1">Uncharacterized protein</fullName>
    </submittedName>
</protein>
<comment type="caution">
    <text evidence="1">The sequence shown here is derived from an EMBL/GenBank/DDBJ whole genome shotgun (WGS) entry which is preliminary data.</text>
</comment>
<evidence type="ECO:0000313" key="2">
    <source>
        <dbReference type="Proteomes" id="UP001272137"/>
    </source>
</evidence>